<sequence length="451" mass="49725">MNSKIGAIKKTGEGKTKKGVGEIAKIAPLLRTADLGEGAFLYTVKTGVRGMATIVGSIHGGMQHSFGNPMIAKVYGEMLLEGTKKKSKKKFHELLEARGIELSFSVDKAYLRFSLRAVKDEIPLALSLLSEALCEPLLDENAFQKIKKRLMGEIREIESDTHELALIQFSQALFPKGHVNYMQNTGDLQKMLSRVSLGDMKKMGEGFGRDGLRVVAVGDVDASEIQKQLTSALGGLNESRFLPYREARNFLPSKRSENNIFVSAKTSIDLFMGTALSMRRDDEEFYPLMLAMSVLGSGFTGRLMGRVRARDGLTYHTYATLAGMQNGASGFWMAYGSFAPQLFARGRLAILREVEEISRHGISERELDHRKTMLAGKHLVSLGTTEGLARAVLSVLEESLPLSLIDEYPQKFKALTLDNVNSVIKKYINTDNLTIVSAGTHPKLGKRELAQ</sequence>
<dbReference type="InterPro" id="IPR050361">
    <property type="entry name" value="MPP/UQCRC_Complex"/>
</dbReference>
<evidence type="ECO:0000313" key="5">
    <source>
        <dbReference type="Proteomes" id="UP000230833"/>
    </source>
</evidence>
<dbReference type="Pfam" id="PF00675">
    <property type="entry name" value="Peptidase_M16"/>
    <property type="match status" value="1"/>
</dbReference>
<evidence type="ECO:0000256" key="1">
    <source>
        <dbReference type="ARBA" id="ARBA00007261"/>
    </source>
</evidence>
<dbReference type="InterPro" id="IPR007863">
    <property type="entry name" value="Peptidase_M16_C"/>
</dbReference>
<evidence type="ECO:0000313" key="4">
    <source>
        <dbReference type="EMBL" id="PIR46985.1"/>
    </source>
</evidence>
<dbReference type="Pfam" id="PF05193">
    <property type="entry name" value="Peptidase_M16_C"/>
    <property type="match status" value="1"/>
</dbReference>
<dbReference type="Gene3D" id="3.30.830.10">
    <property type="entry name" value="Metalloenzyme, LuxS/M16 peptidase-like"/>
    <property type="match status" value="2"/>
</dbReference>
<evidence type="ECO:0000259" key="2">
    <source>
        <dbReference type="Pfam" id="PF00675"/>
    </source>
</evidence>
<reference evidence="4 5" key="1">
    <citation type="submission" date="2017-09" db="EMBL/GenBank/DDBJ databases">
        <title>Depth-based differentiation of microbial function through sediment-hosted aquifers and enrichment of novel symbionts in the deep terrestrial subsurface.</title>
        <authorList>
            <person name="Probst A.J."/>
            <person name="Ladd B."/>
            <person name="Jarett J.K."/>
            <person name="Geller-Mcgrath D.E."/>
            <person name="Sieber C.M."/>
            <person name="Emerson J.B."/>
            <person name="Anantharaman K."/>
            <person name="Thomas B.C."/>
            <person name="Malmstrom R."/>
            <person name="Stieglmeier M."/>
            <person name="Klingl A."/>
            <person name="Woyke T."/>
            <person name="Ryan C.M."/>
            <person name="Banfield J.F."/>
        </authorList>
    </citation>
    <scope>NUCLEOTIDE SEQUENCE [LARGE SCALE GENOMIC DNA]</scope>
    <source>
        <strain evidence="4">CG10_big_fil_rev_8_21_14_0_10_45_14</strain>
    </source>
</reference>
<comment type="caution">
    <text evidence="4">The sequence shown here is derived from an EMBL/GenBank/DDBJ whole genome shotgun (WGS) entry which is preliminary data.</text>
</comment>
<feature type="domain" description="Peptidase M16 C-terminal" evidence="3">
    <location>
        <begin position="212"/>
        <end position="373"/>
    </location>
</feature>
<protein>
    <recommendedName>
        <fullName evidence="6">Peptidase M16 C-terminal domain-containing protein</fullName>
    </recommendedName>
</protein>
<dbReference type="InterPro" id="IPR011765">
    <property type="entry name" value="Pept_M16_N"/>
</dbReference>
<dbReference type="EMBL" id="PCYL01000016">
    <property type="protein sequence ID" value="PIR46985.1"/>
    <property type="molecule type" value="Genomic_DNA"/>
</dbReference>
<organism evidence="4 5">
    <name type="scientific">Candidatus Vogelbacteria bacterium CG10_big_fil_rev_8_21_14_0_10_45_14</name>
    <dbReference type="NCBI Taxonomy" id="1975042"/>
    <lineage>
        <taxon>Bacteria</taxon>
        <taxon>Candidatus Vogeliibacteriota</taxon>
    </lineage>
</organism>
<dbReference type="SUPFAM" id="SSF63411">
    <property type="entry name" value="LuxS/MPP-like metallohydrolase"/>
    <property type="match status" value="2"/>
</dbReference>
<feature type="domain" description="Peptidase M16 N-terminal" evidence="2">
    <location>
        <begin position="76"/>
        <end position="175"/>
    </location>
</feature>
<name>A0A2H0RMI0_9BACT</name>
<accession>A0A2H0RMI0</accession>
<evidence type="ECO:0008006" key="6">
    <source>
        <dbReference type="Google" id="ProtNLM"/>
    </source>
</evidence>
<dbReference type="PANTHER" id="PTHR11851:SF49">
    <property type="entry name" value="MITOCHONDRIAL-PROCESSING PEPTIDASE SUBUNIT ALPHA"/>
    <property type="match status" value="1"/>
</dbReference>
<dbReference type="PANTHER" id="PTHR11851">
    <property type="entry name" value="METALLOPROTEASE"/>
    <property type="match status" value="1"/>
</dbReference>
<dbReference type="Proteomes" id="UP000230833">
    <property type="component" value="Unassembled WGS sequence"/>
</dbReference>
<comment type="similarity">
    <text evidence="1">Belongs to the peptidase M16 family.</text>
</comment>
<evidence type="ECO:0000259" key="3">
    <source>
        <dbReference type="Pfam" id="PF05193"/>
    </source>
</evidence>
<dbReference type="GO" id="GO:0046872">
    <property type="term" value="F:metal ion binding"/>
    <property type="evidence" value="ECO:0007669"/>
    <property type="project" value="InterPro"/>
</dbReference>
<dbReference type="InterPro" id="IPR011249">
    <property type="entry name" value="Metalloenz_LuxS/M16"/>
</dbReference>
<gene>
    <name evidence="4" type="ORF">COV07_01465</name>
</gene>
<dbReference type="AlphaFoldDB" id="A0A2H0RMI0"/>
<proteinExistence type="inferred from homology"/>